<proteinExistence type="predicted"/>
<dbReference type="PANTHER" id="PTHR44688">
    <property type="entry name" value="DNA-BINDING TRANSCRIPTIONAL ACTIVATOR DEVR_DOSR"/>
    <property type="match status" value="1"/>
</dbReference>
<dbReference type="InterPro" id="IPR036388">
    <property type="entry name" value="WH-like_DNA-bd_sf"/>
</dbReference>
<dbReference type="InterPro" id="IPR000792">
    <property type="entry name" value="Tscrpt_reg_LuxR_C"/>
</dbReference>
<dbReference type="SUPFAM" id="SSF46894">
    <property type="entry name" value="C-terminal effector domain of the bipartite response regulators"/>
    <property type="match status" value="1"/>
</dbReference>
<evidence type="ECO:0000313" key="6">
    <source>
        <dbReference type="Proteomes" id="UP000619260"/>
    </source>
</evidence>
<keyword evidence="6" id="KW-1185">Reference proteome</keyword>
<evidence type="ECO:0000256" key="3">
    <source>
        <dbReference type="ARBA" id="ARBA00023163"/>
    </source>
</evidence>
<dbReference type="PROSITE" id="PS50043">
    <property type="entry name" value="HTH_LUXR_2"/>
    <property type="match status" value="1"/>
</dbReference>
<feature type="domain" description="HTH luxR-type" evidence="4">
    <location>
        <begin position="732"/>
        <end position="797"/>
    </location>
</feature>
<dbReference type="GO" id="GO:0003677">
    <property type="term" value="F:DNA binding"/>
    <property type="evidence" value="ECO:0007669"/>
    <property type="project" value="UniProtKB-KW"/>
</dbReference>
<dbReference type="CDD" id="cd06170">
    <property type="entry name" value="LuxR_C_like"/>
    <property type="match status" value="1"/>
</dbReference>
<dbReference type="Pfam" id="PF25873">
    <property type="entry name" value="WHD_MalT"/>
    <property type="match status" value="1"/>
</dbReference>
<dbReference type="EMBL" id="BOPF01000018">
    <property type="protein sequence ID" value="GIJ47876.1"/>
    <property type="molecule type" value="Genomic_DNA"/>
</dbReference>
<gene>
    <name evidence="5" type="ORF">Val02_47620</name>
</gene>
<evidence type="ECO:0000256" key="1">
    <source>
        <dbReference type="ARBA" id="ARBA00023015"/>
    </source>
</evidence>
<dbReference type="Gene3D" id="1.10.10.10">
    <property type="entry name" value="Winged helix-like DNA-binding domain superfamily/Winged helix DNA-binding domain"/>
    <property type="match status" value="1"/>
</dbReference>
<dbReference type="Pfam" id="PF00196">
    <property type="entry name" value="GerE"/>
    <property type="match status" value="1"/>
</dbReference>
<accession>A0A8J4DS77</accession>
<dbReference type="GO" id="GO:0006355">
    <property type="term" value="P:regulation of DNA-templated transcription"/>
    <property type="evidence" value="ECO:0007669"/>
    <property type="project" value="InterPro"/>
</dbReference>
<dbReference type="PRINTS" id="PR00038">
    <property type="entry name" value="HTHLUXR"/>
</dbReference>
<evidence type="ECO:0000313" key="5">
    <source>
        <dbReference type="EMBL" id="GIJ47876.1"/>
    </source>
</evidence>
<comment type="caution">
    <text evidence="5">The sequence shown here is derived from an EMBL/GenBank/DDBJ whole genome shotgun (WGS) entry which is preliminary data.</text>
</comment>
<evidence type="ECO:0000259" key="4">
    <source>
        <dbReference type="PROSITE" id="PS50043"/>
    </source>
</evidence>
<dbReference type="Gene3D" id="1.25.40.10">
    <property type="entry name" value="Tetratricopeptide repeat domain"/>
    <property type="match status" value="1"/>
</dbReference>
<sequence length="799" mass="84873">MTPTGDPVMAAKLRRPDAPPWTVPRTRLFDRVARAVDGPLTLISAPAGTGKTVLMGSWLDTAPDLPHVWLNVGDAGLSPGVFWSYILAGFGGTGKIPHLAGPTDPDTVERSLLVRLAATLSELPQPLILVLDHAEALARGPVPETVEFLLTHAAPQLRLVVLTRTDPALPLHRYRMDGSLTELRLADLAFDEDETRALLAAHDAHLTDSAASALGAATRGWAAGLRLAARALRRNADPARFLDGSLDGDGDIAGYFGAEVLDAQTPSDRDFLLRTSLVDELPPGLAAALSGRPDADTVLARLAHANTFTTTSATGPRTYGYHPLVREVLRTRLRHEHPDRTAALHRTAARWYADAGRLDEAAHHAANAGDWADAAAHVVADLAVTRLCHGPRAEGYAARFAAMPPDIAGPEAAVVHAALALRTGDTATCGAHLASAERLIHDESGWPLRLCAAALRALHAAATGDRDDMAATACAASAAALLTDATARGLRVPADVVALVRATRAEALLRTGDLSAAADAAAEALDATTLDGARHLHLDCLGRLALVEALRGHLRHATELAHRAEAVIVHKGQSASDLPPAVPLALAWVHTERCDPAAARRHRDRAAAHAGDPICGGVLAAVEARLRHAPGDGPLPRPTPAGGEATLTQRVESWLATASAALADRRFDAARDALERALRLAEPEKLRRPVAESPAALRRFLRHDRRLAERHAWLGAARTGGGYPPRSAGGGAVLVVEPLTEKEREVLRYLSELFSTEEIARTMFVSVNTVKTHVRGVLRKLSATRRNEAVRRARELGLV</sequence>
<protein>
    <recommendedName>
        <fullName evidence="4">HTH luxR-type domain-containing protein</fullName>
    </recommendedName>
</protein>
<dbReference type="InterPro" id="IPR016032">
    <property type="entry name" value="Sig_transdc_resp-reg_C-effctor"/>
</dbReference>
<dbReference type="Proteomes" id="UP000619260">
    <property type="component" value="Unassembled WGS sequence"/>
</dbReference>
<dbReference type="InterPro" id="IPR027417">
    <property type="entry name" value="P-loop_NTPase"/>
</dbReference>
<keyword evidence="2" id="KW-0238">DNA-binding</keyword>
<organism evidence="5 6">
    <name type="scientific">Virgisporangium aliadipatigenens</name>
    <dbReference type="NCBI Taxonomy" id="741659"/>
    <lineage>
        <taxon>Bacteria</taxon>
        <taxon>Bacillati</taxon>
        <taxon>Actinomycetota</taxon>
        <taxon>Actinomycetes</taxon>
        <taxon>Micromonosporales</taxon>
        <taxon>Micromonosporaceae</taxon>
        <taxon>Virgisporangium</taxon>
    </lineage>
</organism>
<dbReference type="PANTHER" id="PTHR44688:SF16">
    <property type="entry name" value="DNA-BINDING TRANSCRIPTIONAL ACTIVATOR DEVR_DOSR"/>
    <property type="match status" value="1"/>
</dbReference>
<evidence type="ECO:0000256" key="2">
    <source>
        <dbReference type="ARBA" id="ARBA00023125"/>
    </source>
</evidence>
<dbReference type="SMART" id="SM00421">
    <property type="entry name" value="HTH_LUXR"/>
    <property type="match status" value="1"/>
</dbReference>
<keyword evidence="3" id="KW-0804">Transcription</keyword>
<name>A0A8J4DS77_9ACTN</name>
<dbReference type="AlphaFoldDB" id="A0A8J4DS77"/>
<keyword evidence="1" id="KW-0805">Transcription regulation</keyword>
<dbReference type="SUPFAM" id="SSF52540">
    <property type="entry name" value="P-loop containing nucleoside triphosphate hydrolases"/>
    <property type="match status" value="1"/>
</dbReference>
<dbReference type="InterPro" id="IPR011990">
    <property type="entry name" value="TPR-like_helical_dom_sf"/>
</dbReference>
<dbReference type="InterPro" id="IPR059106">
    <property type="entry name" value="WHD_MalT"/>
</dbReference>
<reference evidence="5" key="1">
    <citation type="submission" date="2021-01" db="EMBL/GenBank/DDBJ databases">
        <title>Whole genome shotgun sequence of Virgisporangium aliadipatigenens NBRC 105644.</title>
        <authorList>
            <person name="Komaki H."/>
            <person name="Tamura T."/>
        </authorList>
    </citation>
    <scope>NUCLEOTIDE SEQUENCE</scope>
    <source>
        <strain evidence="5">NBRC 105644</strain>
    </source>
</reference>